<evidence type="ECO:0000256" key="9">
    <source>
        <dbReference type="ARBA" id="ARBA00047340"/>
    </source>
</evidence>
<dbReference type="PANTHER" id="PTHR43463">
    <property type="entry name" value="NICOTINATE-NUCLEOTIDE--DIMETHYLBENZIMIDAZOLE PHOSPHORIBOSYLTRANSFERASE"/>
    <property type="match status" value="1"/>
</dbReference>
<evidence type="ECO:0000313" key="11">
    <source>
        <dbReference type="EMBL" id="ROO23952.1"/>
    </source>
</evidence>
<dbReference type="EMBL" id="AYKH01000044">
    <property type="protein sequence ID" value="ROO23952.1"/>
    <property type="molecule type" value="Genomic_DNA"/>
</dbReference>
<evidence type="ECO:0000256" key="10">
    <source>
        <dbReference type="HAMAP-Rule" id="MF_00230"/>
    </source>
</evidence>
<dbReference type="NCBIfam" id="TIGR03160">
    <property type="entry name" value="cobT_DBIPRT"/>
    <property type="match status" value="1"/>
</dbReference>
<accession>A0A423PEC7</accession>
<dbReference type="Gene3D" id="3.40.50.10210">
    <property type="match status" value="1"/>
</dbReference>
<dbReference type="InterPro" id="IPR003200">
    <property type="entry name" value="Nict_dMeBzImd_PRibTrfase"/>
</dbReference>
<dbReference type="Gene3D" id="1.10.1610.10">
    <property type="match status" value="1"/>
</dbReference>
<evidence type="ECO:0000256" key="8">
    <source>
        <dbReference type="ARBA" id="ARBA00030686"/>
    </source>
</evidence>
<comment type="similarity">
    <text evidence="2 10">Belongs to the CobT family.</text>
</comment>
<dbReference type="NCBIfam" id="NF000996">
    <property type="entry name" value="PRK00105.1"/>
    <property type="match status" value="1"/>
</dbReference>
<keyword evidence="7 10" id="KW-0808">Transferase</keyword>
<keyword evidence="5 10" id="KW-0169">Cobalamin biosynthesis</keyword>
<dbReference type="UniPathway" id="UPA00061">
    <property type="reaction ID" value="UER00516"/>
</dbReference>
<comment type="caution">
    <text evidence="11">The sequence shown here is derived from an EMBL/GenBank/DDBJ whole genome shotgun (WGS) entry which is preliminary data.</text>
</comment>
<comment type="pathway">
    <text evidence="1 10">Nucleoside biosynthesis; alpha-ribazole biosynthesis; alpha-ribazole from 5,6-dimethylbenzimidazole: step 1/2.</text>
</comment>
<dbReference type="CDD" id="cd02439">
    <property type="entry name" value="DMB-PRT_CobT"/>
    <property type="match status" value="1"/>
</dbReference>
<sequence>MNDWLLRPTAAIDPTARAAARARQRQLTKPPGALGRLEILAEDFAGWQGRAVPRLERVDVCVFAADHGVAARGVSAFPQAVTGQMIANFATGGAAVAVLARAGDARLTVVNLGTVEPLPAAAGVLDLQLAPGSADFTLTPALTPPLLEAALAAGRARVDAAASLFIGGEMGIGNTTSAAAVLAGLLDVAPEAAIGRGTGVDDAGLARKREAIAAGLARHGGDWRALAGPERALAVLQRVGGLEIAALAGAFVAAAQAGVPVLVDGFITTVAALAACAINPGTRDWLLFAHRSAEAGHGRALAALEAEPLLDLGMRLGEGSGAVVALSLLRSALVVHADMATFADAGVADGGGGE</sequence>
<reference evidence="11 12" key="1">
    <citation type="submission" date="2013-10" db="EMBL/GenBank/DDBJ databases">
        <title>Salinisphaera orenii MK-B5 Genome Sequencing.</title>
        <authorList>
            <person name="Lai Q."/>
            <person name="Li C."/>
            <person name="Shao Z."/>
        </authorList>
    </citation>
    <scope>NUCLEOTIDE SEQUENCE [LARGE SCALE GENOMIC DNA]</scope>
    <source>
        <strain evidence="11 12">MK-B5</strain>
    </source>
</reference>
<dbReference type="RefSeq" id="WP_123632319.1">
    <property type="nucleotide sequence ID" value="NZ_AYKH01000044.1"/>
</dbReference>
<evidence type="ECO:0000256" key="5">
    <source>
        <dbReference type="ARBA" id="ARBA00022573"/>
    </source>
</evidence>
<evidence type="ECO:0000256" key="6">
    <source>
        <dbReference type="ARBA" id="ARBA00022676"/>
    </source>
</evidence>
<dbReference type="HAMAP" id="MF_00230">
    <property type="entry name" value="CobT"/>
    <property type="match status" value="1"/>
</dbReference>
<gene>
    <name evidence="10" type="primary">cobT</name>
    <name evidence="11" type="ORF">SAOR_16065</name>
</gene>
<proteinExistence type="inferred from homology"/>
<name>A0A423PEC7_9GAMM</name>
<keyword evidence="6 10" id="KW-0328">Glycosyltransferase</keyword>
<organism evidence="11 12">
    <name type="scientific">Salinisphaera orenii MK-B5</name>
    <dbReference type="NCBI Taxonomy" id="856730"/>
    <lineage>
        <taxon>Bacteria</taxon>
        <taxon>Pseudomonadati</taxon>
        <taxon>Pseudomonadota</taxon>
        <taxon>Gammaproteobacteria</taxon>
        <taxon>Salinisphaerales</taxon>
        <taxon>Salinisphaeraceae</taxon>
        <taxon>Salinisphaera</taxon>
    </lineage>
</organism>
<dbReference type="InterPro" id="IPR036087">
    <property type="entry name" value="Nict_dMeBzImd_PRibTrfase_sf"/>
</dbReference>
<dbReference type="GO" id="GO:0008939">
    <property type="term" value="F:nicotinate-nucleotide-dimethylbenzimidazole phosphoribosyltransferase activity"/>
    <property type="evidence" value="ECO:0007669"/>
    <property type="project" value="UniProtKB-UniRule"/>
</dbReference>
<dbReference type="PANTHER" id="PTHR43463:SF1">
    <property type="entry name" value="NICOTINATE-NUCLEOTIDE--DIMETHYLBENZIMIDAZOLE PHOSPHORIBOSYLTRANSFERASE"/>
    <property type="match status" value="1"/>
</dbReference>
<keyword evidence="12" id="KW-1185">Reference proteome</keyword>
<feature type="active site" description="Proton acceptor" evidence="10">
    <location>
        <position position="318"/>
    </location>
</feature>
<dbReference type="SUPFAM" id="SSF52733">
    <property type="entry name" value="Nicotinate mononucleotide:5,6-dimethylbenzimidazole phosphoribosyltransferase (CobT)"/>
    <property type="match status" value="1"/>
</dbReference>
<dbReference type="AlphaFoldDB" id="A0A423PEC7"/>
<dbReference type="InterPro" id="IPR017846">
    <property type="entry name" value="Nict_dMeBzImd_PRibTrfase_bact"/>
</dbReference>
<comment type="catalytic activity">
    <reaction evidence="9 10">
        <text>5,6-dimethylbenzimidazole + nicotinate beta-D-ribonucleotide = alpha-ribazole 5'-phosphate + nicotinate + H(+)</text>
        <dbReference type="Rhea" id="RHEA:11196"/>
        <dbReference type="ChEBI" id="CHEBI:15378"/>
        <dbReference type="ChEBI" id="CHEBI:15890"/>
        <dbReference type="ChEBI" id="CHEBI:32544"/>
        <dbReference type="ChEBI" id="CHEBI:57502"/>
        <dbReference type="ChEBI" id="CHEBI:57918"/>
        <dbReference type="EC" id="2.4.2.21"/>
    </reaction>
</comment>
<evidence type="ECO:0000313" key="12">
    <source>
        <dbReference type="Proteomes" id="UP000283993"/>
    </source>
</evidence>
<evidence type="ECO:0000256" key="7">
    <source>
        <dbReference type="ARBA" id="ARBA00022679"/>
    </source>
</evidence>
<dbReference type="GO" id="GO:0009236">
    <property type="term" value="P:cobalamin biosynthetic process"/>
    <property type="evidence" value="ECO:0007669"/>
    <property type="project" value="UniProtKB-UniRule"/>
</dbReference>
<dbReference type="FunFam" id="3.40.50.10210:FF:000001">
    <property type="entry name" value="Nicotinate-nucleotide--dimethylbenzimidazole phosphoribosyltransferase"/>
    <property type="match status" value="1"/>
</dbReference>
<dbReference type="EC" id="2.4.2.21" evidence="3 10"/>
<dbReference type="Proteomes" id="UP000283993">
    <property type="component" value="Unassembled WGS sequence"/>
</dbReference>
<evidence type="ECO:0000256" key="4">
    <source>
        <dbReference type="ARBA" id="ARBA00015486"/>
    </source>
</evidence>
<evidence type="ECO:0000256" key="1">
    <source>
        <dbReference type="ARBA" id="ARBA00005049"/>
    </source>
</evidence>
<evidence type="ECO:0000256" key="2">
    <source>
        <dbReference type="ARBA" id="ARBA00007110"/>
    </source>
</evidence>
<dbReference type="InterPro" id="IPR023195">
    <property type="entry name" value="Nict_dMeBzImd_PRibTrfase_N"/>
</dbReference>
<comment type="function">
    <text evidence="10">Catalyzes the synthesis of alpha-ribazole-5'-phosphate from nicotinate mononucleotide (NAMN) and 5,6-dimethylbenzimidazole (DMB).</text>
</comment>
<dbReference type="Pfam" id="PF02277">
    <property type="entry name" value="DBI_PRT"/>
    <property type="match status" value="1"/>
</dbReference>
<evidence type="ECO:0000256" key="3">
    <source>
        <dbReference type="ARBA" id="ARBA00011991"/>
    </source>
</evidence>
<protein>
    <recommendedName>
        <fullName evidence="4 10">Nicotinate-nucleotide--dimethylbenzimidazole phosphoribosyltransferase</fullName>
        <shortName evidence="10">NN:DBI PRT</shortName>
        <ecNumber evidence="3 10">2.4.2.21</ecNumber>
    </recommendedName>
    <alternativeName>
        <fullName evidence="8 10">N(1)-alpha-phosphoribosyltransferase</fullName>
    </alternativeName>
</protein>